<dbReference type="KEGG" id="ssai:N0B31_20320"/>
<evidence type="ECO:0000256" key="1">
    <source>
        <dbReference type="ARBA" id="ARBA00022714"/>
    </source>
</evidence>
<dbReference type="RefSeq" id="WP_260593472.1">
    <property type="nucleotide sequence ID" value="NZ_CP104003.1"/>
</dbReference>
<accession>A0A9E7UAW0</accession>
<dbReference type="AlphaFoldDB" id="A0A9E7UAW0"/>
<evidence type="ECO:0000256" key="3">
    <source>
        <dbReference type="ARBA" id="ARBA00023004"/>
    </source>
</evidence>
<keyword evidence="4" id="KW-0411">Iron-sulfur</keyword>
<dbReference type="GO" id="GO:0051537">
    <property type="term" value="F:2 iron, 2 sulfur cluster binding"/>
    <property type="evidence" value="ECO:0007669"/>
    <property type="project" value="UniProtKB-KW"/>
</dbReference>
<keyword evidence="7" id="KW-1185">Reference proteome</keyword>
<evidence type="ECO:0000256" key="4">
    <source>
        <dbReference type="ARBA" id="ARBA00023014"/>
    </source>
</evidence>
<dbReference type="Pfam" id="PF00355">
    <property type="entry name" value="Rieske"/>
    <property type="match status" value="1"/>
</dbReference>
<dbReference type="Gene3D" id="2.102.10.10">
    <property type="entry name" value="Rieske [2Fe-2S] iron-sulphur domain"/>
    <property type="match status" value="1"/>
</dbReference>
<evidence type="ECO:0000256" key="2">
    <source>
        <dbReference type="ARBA" id="ARBA00022723"/>
    </source>
</evidence>
<keyword evidence="1" id="KW-0001">2Fe-2S</keyword>
<evidence type="ECO:0000313" key="6">
    <source>
        <dbReference type="EMBL" id="UWM54452.1"/>
    </source>
</evidence>
<organism evidence="6 7">
    <name type="scientific">Salinirubellus salinus</name>
    <dbReference type="NCBI Taxonomy" id="1364945"/>
    <lineage>
        <taxon>Archaea</taxon>
        <taxon>Methanobacteriati</taxon>
        <taxon>Methanobacteriota</taxon>
        <taxon>Stenosarchaea group</taxon>
        <taxon>Halobacteria</taxon>
        <taxon>Halobacteriales</taxon>
        <taxon>Natronomonadaceae</taxon>
        <taxon>Salinirubellus</taxon>
    </lineage>
</organism>
<dbReference type="PROSITE" id="PS51296">
    <property type="entry name" value="RIESKE"/>
    <property type="match status" value="1"/>
</dbReference>
<evidence type="ECO:0000259" key="5">
    <source>
        <dbReference type="PROSITE" id="PS51296"/>
    </source>
</evidence>
<dbReference type="PANTHER" id="PTHR21496:SF23">
    <property type="entry name" value="3-PHENYLPROPIONATE_CINNAMIC ACID DIOXYGENASE FERREDOXIN SUBUNIT"/>
    <property type="match status" value="1"/>
</dbReference>
<protein>
    <submittedName>
        <fullName evidence="6">Rieske (2Fe-2S) protein</fullName>
    </submittedName>
</protein>
<name>A0A9E7UAW0_9EURY</name>
<dbReference type="SUPFAM" id="SSF50022">
    <property type="entry name" value="ISP domain"/>
    <property type="match status" value="1"/>
</dbReference>
<keyword evidence="2" id="KW-0479">Metal-binding</keyword>
<dbReference type="PANTHER" id="PTHR21496">
    <property type="entry name" value="FERREDOXIN-RELATED"/>
    <property type="match status" value="1"/>
</dbReference>
<dbReference type="GO" id="GO:0046872">
    <property type="term" value="F:metal ion binding"/>
    <property type="evidence" value="ECO:0007669"/>
    <property type="project" value="UniProtKB-KW"/>
</dbReference>
<evidence type="ECO:0000313" key="7">
    <source>
        <dbReference type="Proteomes" id="UP001057580"/>
    </source>
</evidence>
<feature type="domain" description="Rieske" evidence="5">
    <location>
        <begin position="33"/>
        <end position="145"/>
    </location>
</feature>
<dbReference type="InterPro" id="IPR036922">
    <property type="entry name" value="Rieske_2Fe-2S_sf"/>
</dbReference>
<keyword evidence="3" id="KW-0408">Iron</keyword>
<gene>
    <name evidence="6" type="ORF">N0B31_20320</name>
</gene>
<dbReference type="EMBL" id="CP104003">
    <property type="protein sequence ID" value="UWM54452.1"/>
    <property type="molecule type" value="Genomic_DNA"/>
</dbReference>
<dbReference type="InterPro" id="IPR017941">
    <property type="entry name" value="Rieske_2Fe-2S"/>
</dbReference>
<reference evidence="6" key="1">
    <citation type="submission" date="2022-09" db="EMBL/GenBank/DDBJ databases">
        <title>Diverse halophilic archaea isolated from saline environments.</title>
        <authorList>
            <person name="Cui H.-L."/>
        </authorList>
    </citation>
    <scope>NUCLEOTIDE SEQUENCE</scope>
    <source>
        <strain evidence="6">ZS-35-S2</strain>
    </source>
</reference>
<dbReference type="GeneID" id="74944820"/>
<dbReference type="Proteomes" id="UP001057580">
    <property type="component" value="Chromosome"/>
</dbReference>
<sequence length="147" mass="16526">MDRERRPESESDWMGRRSAVSRCSTPEVAGVKHFVASVDELSEDGSQAIVDADGLQIVVFYVGGEYHALADFCIHQGARLSEGKLTGKMEVGADGISKEYDEDHPCVICPWHEWKFDVETGRNVSDDQYVTPTFDVSVEDERVYVHR</sequence>
<proteinExistence type="predicted"/>